<evidence type="ECO:0000256" key="1">
    <source>
        <dbReference type="SAM" id="MobiDB-lite"/>
    </source>
</evidence>
<sequence>MLKNYLFMPFMACILALSFAAPLLAASMNAEVFYVKAVALKKKGVGAILSKDMDILKGEMNNVRTNLRAENEKAKKTGKPLYCPPKNSSMSSDQLISELSAAGQTKRKQMTMHAFMRDYMVRKYPCK</sequence>
<dbReference type="AlphaFoldDB" id="A0A1L3JDG9"/>
<accession>A0A1L3JDG9</accession>
<dbReference type="KEGG" id="sphl:LPB140_10750"/>
<organism evidence="3 4">
    <name type="scientific">Sphingorhabdus lutea</name>
    <dbReference type="NCBI Taxonomy" id="1913578"/>
    <lineage>
        <taxon>Bacteria</taxon>
        <taxon>Pseudomonadati</taxon>
        <taxon>Pseudomonadota</taxon>
        <taxon>Alphaproteobacteria</taxon>
        <taxon>Sphingomonadales</taxon>
        <taxon>Sphingomonadaceae</taxon>
        <taxon>Sphingorhabdus</taxon>
    </lineage>
</organism>
<keyword evidence="2" id="KW-0732">Signal</keyword>
<feature type="chain" id="PRO_5009854247" evidence="2">
    <location>
        <begin position="26"/>
        <end position="127"/>
    </location>
</feature>
<feature type="region of interest" description="Disordered" evidence="1">
    <location>
        <begin position="71"/>
        <end position="91"/>
    </location>
</feature>
<dbReference type="EMBL" id="CP018154">
    <property type="protein sequence ID" value="APG63188.1"/>
    <property type="molecule type" value="Genomic_DNA"/>
</dbReference>
<evidence type="ECO:0000313" key="4">
    <source>
        <dbReference type="Proteomes" id="UP000242561"/>
    </source>
</evidence>
<dbReference type="STRING" id="1913578.LPB140_10750"/>
<dbReference type="Proteomes" id="UP000242561">
    <property type="component" value="Chromosome"/>
</dbReference>
<reference evidence="3 4" key="1">
    <citation type="submission" date="2016-11" db="EMBL/GenBank/DDBJ databases">
        <title>Sphingorhabdus sp. LPB0140, isolated from marine environment.</title>
        <authorList>
            <person name="Kim E."/>
            <person name="Yi H."/>
        </authorList>
    </citation>
    <scope>NUCLEOTIDE SEQUENCE [LARGE SCALE GENOMIC DNA]</scope>
    <source>
        <strain evidence="3 4">LPB0140</strain>
    </source>
</reference>
<feature type="signal peptide" evidence="2">
    <location>
        <begin position="1"/>
        <end position="25"/>
    </location>
</feature>
<name>A0A1L3JDG9_9SPHN</name>
<evidence type="ECO:0000313" key="3">
    <source>
        <dbReference type="EMBL" id="APG63188.1"/>
    </source>
</evidence>
<protein>
    <submittedName>
        <fullName evidence="3">Uncharacterized protein</fullName>
    </submittedName>
</protein>
<evidence type="ECO:0000256" key="2">
    <source>
        <dbReference type="SAM" id="SignalP"/>
    </source>
</evidence>
<keyword evidence="4" id="KW-1185">Reference proteome</keyword>
<proteinExistence type="predicted"/>
<gene>
    <name evidence="3" type="ORF">LPB140_10750</name>
</gene>